<gene>
    <name evidence="2" type="ORF">SAMN02745161_0858</name>
</gene>
<dbReference type="InterPro" id="IPR021109">
    <property type="entry name" value="Peptidase_aspartic_dom_sf"/>
</dbReference>
<name>A0A1N6EBD1_9BACT</name>
<protein>
    <submittedName>
        <fullName evidence="2">Uncharacterized conserved protein</fullName>
    </submittedName>
</protein>
<dbReference type="Gene3D" id="2.40.70.10">
    <property type="entry name" value="Acid Proteases"/>
    <property type="match status" value="1"/>
</dbReference>
<dbReference type="PANTHER" id="PTHR38037:SF2">
    <property type="entry name" value="ATP-DEPENDENT ZINC PROTEASE DOMAIN-CONTAINING PROTEIN-RELATED"/>
    <property type="match status" value="1"/>
</dbReference>
<evidence type="ECO:0000259" key="1">
    <source>
        <dbReference type="Pfam" id="PF05618"/>
    </source>
</evidence>
<dbReference type="SUPFAM" id="SSF50630">
    <property type="entry name" value="Acid proteases"/>
    <property type="match status" value="1"/>
</dbReference>
<dbReference type="RefSeq" id="WP_074215690.1">
    <property type="nucleotide sequence ID" value="NZ_FSRG01000003.1"/>
</dbReference>
<evidence type="ECO:0000313" key="2">
    <source>
        <dbReference type="EMBL" id="SIN80324.1"/>
    </source>
</evidence>
<organism evidence="2 3">
    <name type="scientific">Halodesulfovibrio marinisediminis DSM 17456</name>
    <dbReference type="NCBI Taxonomy" id="1121457"/>
    <lineage>
        <taxon>Bacteria</taxon>
        <taxon>Pseudomonadati</taxon>
        <taxon>Thermodesulfobacteriota</taxon>
        <taxon>Desulfovibrionia</taxon>
        <taxon>Desulfovibrionales</taxon>
        <taxon>Desulfovibrionaceae</taxon>
        <taxon>Halodesulfovibrio</taxon>
    </lineage>
</organism>
<reference evidence="3" key="1">
    <citation type="submission" date="2016-11" db="EMBL/GenBank/DDBJ databases">
        <authorList>
            <person name="Varghese N."/>
            <person name="Submissions S."/>
        </authorList>
    </citation>
    <scope>NUCLEOTIDE SEQUENCE [LARGE SCALE GENOMIC DNA]</scope>
    <source>
        <strain evidence="3">DSM 17456</strain>
    </source>
</reference>
<proteinExistence type="predicted"/>
<accession>A0A1N6EBD1</accession>
<dbReference type="EMBL" id="FSRG01000003">
    <property type="protein sequence ID" value="SIN80324.1"/>
    <property type="molecule type" value="Genomic_DNA"/>
</dbReference>
<dbReference type="InterPro" id="IPR008503">
    <property type="entry name" value="Asp_endopeptidase"/>
</dbReference>
<feature type="domain" description="Retropepsin-like aspartic endopeptidase" evidence="1">
    <location>
        <begin position="6"/>
        <end position="140"/>
    </location>
</feature>
<dbReference type="PANTHER" id="PTHR38037">
    <property type="entry name" value="ZN_PROTEASE DOMAIN-CONTAINING PROTEIN"/>
    <property type="match status" value="1"/>
</dbReference>
<evidence type="ECO:0000313" key="3">
    <source>
        <dbReference type="Proteomes" id="UP000184694"/>
    </source>
</evidence>
<dbReference type="AlphaFoldDB" id="A0A1N6EBD1"/>
<dbReference type="OrthoDB" id="9782977at2"/>
<dbReference type="STRING" id="1121457.SAMN02745161_0858"/>
<sequence length="145" mass="16017">MLRKEVLGWKEWVSLTDFGIACILAKVDTGARTSSLHTIDQEVFTKDNTEWVRFTIALDAKENRTVTAEAPLVARRAVTNSGGIPEDRLVIETQICIGNWCTLAEVTLARRTGMKCRMLIGRTALSGTAVVDPENSFLHPTPLCD</sequence>
<dbReference type="Pfam" id="PF05618">
    <property type="entry name" value="Zn_protease"/>
    <property type="match status" value="1"/>
</dbReference>
<keyword evidence="3" id="KW-1185">Reference proteome</keyword>
<dbReference type="Proteomes" id="UP000184694">
    <property type="component" value="Unassembled WGS sequence"/>
</dbReference>